<organism evidence="3 4">
    <name type="scientific">Streptomyces griseoviridis</name>
    <dbReference type="NCBI Taxonomy" id="45398"/>
    <lineage>
        <taxon>Bacteria</taxon>
        <taxon>Bacillati</taxon>
        <taxon>Actinomycetota</taxon>
        <taxon>Actinomycetes</taxon>
        <taxon>Kitasatosporales</taxon>
        <taxon>Streptomycetaceae</taxon>
        <taxon>Streptomyces</taxon>
    </lineage>
</organism>
<feature type="compositionally biased region" description="Low complexity" evidence="2">
    <location>
        <begin position="54"/>
        <end position="119"/>
    </location>
</feature>
<reference evidence="3" key="1">
    <citation type="journal article" date="2014" name="Int. J. Syst. Evol. Microbiol.">
        <title>Complete genome sequence of Corynebacterium casei LMG S-19264T (=DSM 44701T), isolated from a smear-ripened cheese.</title>
        <authorList>
            <consortium name="US DOE Joint Genome Institute (JGI-PGF)"/>
            <person name="Walter F."/>
            <person name="Albersmeier A."/>
            <person name="Kalinowski J."/>
            <person name="Ruckert C."/>
        </authorList>
    </citation>
    <scope>NUCLEOTIDE SEQUENCE</scope>
    <source>
        <strain evidence="3">JCM 4234</strain>
    </source>
</reference>
<dbReference type="Pfam" id="PF02585">
    <property type="entry name" value="PIG-L"/>
    <property type="match status" value="1"/>
</dbReference>
<feature type="compositionally biased region" description="Basic and acidic residues" evidence="2">
    <location>
        <begin position="126"/>
        <end position="135"/>
    </location>
</feature>
<sequence>MSAPRGTRAHLVVSPHPDDAVWSLGGRLAHWAARGVPVTVVTVFDGPEPEGVPEPEAVPGAEGVPGAGPAPVSAPRERASAPSPAGGSGTRPLAGRLPPRPRVPASGASGSPGAPRQTAPSPPPRPHTDPSPDAWRRVAHPALRRREDRAALGELGVAHLSLGFTDAALRTSDGRYRYRSAPRVFAARHPDDDDLPGAISEALRPLCPPGTRVHAPLAAGRHVDHVVSRAAVERLAAPGTVWYEDFPYPLRGRDHDGLSARCQPLTEAEVERWLAAALRYASQAEALFGGADGLRRALLARTRAHGAEAGTPHADRHWLRVEPGRPWEDRADTS</sequence>
<protein>
    <recommendedName>
        <fullName evidence="5">PIG-L family deacetylase</fullName>
    </recommendedName>
</protein>
<dbReference type="GO" id="GO:0016137">
    <property type="term" value="P:glycoside metabolic process"/>
    <property type="evidence" value="ECO:0007669"/>
    <property type="project" value="UniProtKB-ARBA"/>
</dbReference>
<gene>
    <name evidence="3" type="ORF">GCM10010238_64850</name>
</gene>
<name>A0A918LKC8_STRGD</name>
<dbReference type="Proteomes" id="UP000653493">
    <property type="component" value="Unassembled WGS sequence"/>
</dbReference>
<reference evidence="3" key="2">
    <citation type="submission" date="2020-09" db="EMBL/GenBank/DDBJ databases">
        <authorList>
            <person name="Sun Q."/>
            <person name="Ohkuma M."/>
        </authorList>
    </citation>
    <scope>NUCLEOTIDE SEQUENCE</scope>
    <source>
        <strain evidence="3">JCM 4234</strain>
    </source>
</reference>
<evidence type="ECO:0000256" key="1">
    <source>
        <dbReference type="ARBA" id="ARBA00022833"/>
    </source>
</evidence>
<dbReference type="InterPro" id="IPR003737">
    <property type="entry name" value="GlcNAc_PI_deacetylase-related"/>
</dbReference>
<dbReference type="EMBL" id="BMSL01000034">
    <property type="protein sequence ID" value="GGS67139.1"/>
    <property type="molecule type" value="Genomic_DNA"/>
</dbReference>
<evidence type="ECO:0000313" key="4">
    <source>
        <dbReference type="Proteomes" id="UP000653493"/>
    </source>
</evidence>
<dbReference type="AlphaFoldDB" id="A0A918LKC8"/>
<dbReference type="InterPro" id="IPR024078">
    <property type="entry name" value="LmbE-like_dom_sf"/>
</dbReference>
<comment type="caution">
    <text evidence="3">The sequence shown here is derived from an EMBL/GenBank/DDBJ whole genome shotgun (WGS) entry which is preliminary data.</text>
</comment>
<proteinExistence type="predicted"/>
<dbReference type="SUPFAM" id="SSF102588">
    <property type="entry name" value="LmbE-like"/>
    <property type="match status" value="1"/>
</dbReference>
<accession>A0A918LKC8</accession>
<keyword evidence="4" id="KW-1185">Reference proteome</keyword>
<evidence type="ECO:0000256" key="2">
    <source>
        <dbReference type="SAM" id="MobiDB-lite"/>
    </source>
</evidence>
<dbReference type="Gene3D" id="3.40.50.10320">
    <property type="entry name" value="LmbE-like"/>
    <property type="match status" value="1"/>
</dbReference>
<keyword evidence="1" id="KW-0862">Zinc</keyword>
<evidence type="ECO:0008006" key="5">
    <source>
        <dbReference type="Google" id="ProtNLM"/>
    </source>
</evidence>
<feature type="region of interest" description="Disordered" evidence="2">
    <location>
        <begin position="46"/>
        <end position="135"/>
    </location>
</feature>
<evidence type="ECO:0000313" key="3">
    <source>
        <dbReference type="EMBL" id="GGS67139.1"/>
    </source>
</evidence>